<dbReference type="RefSeq" id="WP_008634939.1">
    <property type="nucleotide sequence ID" value="NZ_AFXZ01000003.1"/>
</dbReference>
<evidence type="ECO:0000313" key="2">
    <source>
        <dbReference type="EMBL" id="EGV44692.1"/>
    </source>
</evidence>
<accession>G2EA35</accession>
<keyword evidence="3" id="KW-1185">Reference proteome</keyword>
<dbReference type="AlphaFoldDB" id="G2EA35"/>
<protein>
    <recommendedName>
        <fullName evidence="4">DUF3575 domain-containing protein</fullName>
    </recommendedName>
</protein>
<name>G2EA35_9FLAO</name>
<dbReference type="OrthoDB" id="1377450at2"/>
<dbReference type="eggNOG" id="ENOG502ZSAJ">
    <property type="taxonomic scope" value="Bacteria"/>
</dbReference>
<evidence type="ECO:0008006" key="4">
    <source>
        <dbReference type="Google" id="ProtNLM"/>
    </source>
</evidence>
<comment type="caution">
    <text evidence="2">The sequence shown here is derived from an EMBL/GenBank/DDBJ whole genome shotgun (WGS) entry which is preliminary data.</text>
</comment>
<evidence type="ECO:0000256" key="1">
    <source>
        <dbReference type="SAM" id="SignalP"/>
    </source>
</evidence>
<reference evidence="2 3" key="1">
    <citation type="journal article" date="2008" name="Int. J. Syst. Evol. Microbiol.">
        <title>Bizionia argentinensis sp. nov., isolated from surface marine water in Antarctica.</title>
        <authorList>
            <person name="Bercovich A."/>
            <person name="Vazquez S.C."/>
            <person name="Yankilevich P."/>
            <person name="Coria S.H."/>
            <person name="Foti M."/>
            <person name="Hernandez E."/>
            <person name="Vidal A."/>
            <person name="Ruberto L."/>
            <person name="Melo C."/>
            <person name="Marenssi S."/>
            <person name="Criscuolo M."/>
            <person name="Memoli M."/>
            <person name="Arguelles M."/>
            <person name="Mac Cormack W.P."/>
        </authorList>
    </citation>
    <scope>NUCLEOTIDE SEQUENCE [LARGE SCALE GENOMIC DNA]</scope>
    <source>
        <strain evidence="2 3">JUB59</strain>
    </source>
</reference>
<feature type="chain" id="PRO_5003429073" description="DUF3575 domain-containing protein" evidence="1">
    <location>
        <begin position="24"/>
        <end position="131"/>
    </location>
</feature>
<gene>
    <name evidence="2" type="ORF">BZARG_1541</name>
</gene>
<dbReference type="STRING" id="1046627.BZARG_1541"/>
<dbReference type="EMBL" id="AFXZ01000003">
    <property type="protein sequence ID" value="EGV44692.1"/>
    <property type="molecule type" value="Genomic_DNA"/>
</dbReference>
<organism evidence="2 3">
    <name type="scientific">Bizionia argentinensis JUB59</name>
    <dbReference type="NCBI Taxonomy" id="1046627"/>
    <lineage>
        <taxon>Bacteria</taxon>
        <taxon>Pseudomonadati</taxon>
        <taxon>Bacteroidota</taxon>
        <taxon>Flavobacteriia</taxon>
        <taxon>Flavobacteriales</taxon>
        <taxon>Flavobacteriaceae</taxon>
        <taxon>Bizionia</taxon>
    </lineage>
</organism>
<dbReference type="Proteomes" id="UP000003730">
    <property type="component" value="Unassembled WGS sequence"/>
</dbReference>
<sequence length="131" mass="14742">MKKLKTKLIITLLTFGTSVYAQSKDSLITINNVFNSVSLNSNINSTSYDLDLNNINLPTKNLLFSSINKTTQLNDNYLVINEAYIYHNSNFLFENKFKGSRIDSYNPYGASNINSALFLGVVGVFLNKIQK</sequence>
<proteinExistence type="predicted"/>
<feature type="signal peptide" evidence="1">
    <location>
        <begin position="1"/>
        <end position="23"/>
    </location>
</feature>
<keyword evidence="1" id="KW-0732">Signal</keyword>
<evidence type="ECO:0000313" key="3">
    <source>
        <dbReference type="Proteomes" id="UP000003730"/>
    </source>
</evidence>